<protein>
    <recommendedName>
        <fullName evidence="6">PBP domain-containing protein</fullName>
    </recommendedName>
</protein>
<feature type="region of interest" description="Disordered" evidence="1">
    <location>
        <begin position="445"/>
        <end position="467"/>
    </location>
</feature>
<feature type="transmembrane region" description="Helical" evidence="2">
    <location>
        <begin position="933"/>
        <end position="952"/>
    </location>
</feature>
<dbReference type="EMBL" id="SGXD01000001">
    <property type="protein sequence ID" value="RZS91200.1"/>
    <property type="molecule type" value="Genomic_DNA"/>
</dbReference>
<keyword evidence="2" id="KW-0812">Transmembrane</keyword>
<sequence length="960" mass="100058">MRTPALRRARVVLAAALAVGLAVPGMTISTARADSASDSSVTVRGSGSFAGLSVSVDRTQQLGHQVVDVSWKGLGQSDTQNQSGPTDYLQIMQCWSDPSLQQVSTDADRDTLRDQCYFGAFGSTYAGNASSVPGGYYASASAYLRKVVKPTLVGFKPGATSDEDKAANARALQAQHDAWALDLHGSQEANDGFVPFKPVSGTAYDGSGNSDVDNPWFDQQITNEIDYAPSAVDGTGSMPFEVQTGLENSSLGCGQARASGVVPKCWIAVVPRGVPTSRTDGAQSPFAWSVWKNAMFIPLDFSSLSSSCARSATKTSITGSPLLAAAASSWTSSLCSSTGRSYSYLSTADLIRESSVTSAKDPGLQAVTRSVPGAPSDTVYAPVAVASLSIVFLIDRYYSDLYFDADGGVQGTPQDQLDHNGELVTQLKLTPRLVAKLLTQSYRGSMPPSRLDVRSADDPQHDDPNLKGARLGLLDDPEFTALNPDLAALDYQHQYSLTNLVVPFGRANEYGELWQWVLADPSARAFLSGQPDEHGMKVNPAFKNALQARDDFPKPDPWCADVDTRPAVPPLCGIDYNKYAANLEAAAIAAAKGDPKRGTFNPVDNFRADFFSGFGSAPRDLVGRRAELVLTDTVSAARFGLRSAQLLNAHGDFVAPDAHSLQAAVDGMDTDDNGVLVPDPSTAVAGAYPLTVPQYVATVPSRITPEEGDAYADLLQYSAFHGQEQGPSVGQLPEGYLPLTQELKSEAVVAAEEIRDEAGVAPDPTSTPTPTPSSTVTRTASPTPAPQSTSRAVTPAPSSSPASTAVAGVAAKPSPSVTADPPASTTVSATTPSAAPTVSTSPTSSATASPSPSHTLATSARPSSPASHPGTPFHPSGGTGSSPVVSGSRATPTPSGKPTSLQSPVPTATATPQPEVQLVSATTPATKVGGIRFALFICLLVALLAGTTSQALRRVPARRR</sequence>
<dbReference type="Proteomes" id="UP000293638">
    <property type="component" value="Unassembled WGS sequence"/>
</dbReference>
<comment type="caution">
    <text evidence="4">The sequence shown here is derived from an EMBL/GenBank/DDBJ whole genome shotgun (WGS) entry which is preliminary data.</text>
</comment>
<feature type="compositionally biased region" description="Basic and acidic residues" evidence="1">
    <location>
        <begin position="451"/>
        <end position="465"/>
    </location>
</feature>
<evidence type="ECO:0000256" key="3">
    <source>
        <dbReference type="SAM" id="SignalP"/>
    </source>
</evidence>
<dbReference type="RefSeq" id="WP_130491300.1">
    <property type="nucleotide sequence ID" value="NZ_SGXD01000001.1"/>
</dbReference>
<feature type="chain" id="PRO_5020475336" description="PBP domain-containing protein" evidence="3">
    <location>
        <begin position="34"/>
        <end position="960"/>
    </location>
</feature>
<reference evidence="4 5" key="1">
    <citation type="submission" date="2019-02" db="EMBL/GenBank/DDBJ databases">
        <title>Genomic Encyclopedia of Type Strains, Phase IV (KMG-IV): sequencing the most valuable type-strain genomes for metagenomic binning, comparative biology and taxonomic classification.</title>
        <authorList>
            <person name="Goeker M."/>
        </authorList>
    </citation>
    <scope>NUCLEOTIDE SEQUENCE [LARGE SCALE GENOMIC DNA]</scope>
    <source>
        <strain evidence="4 5">DSM 45622</strain>
    </source>
</reference>
<evidence type="ECO:0000256" key="1">
    <source>
        <dbReference type="SAM" id="MobiDB-lite"/>
    </source>
</evidence>
<keyword evidence="5" id="KW-1185">Reference proteome</keyword>
<organism evidence="4 5">
    <name type="scientific">Motilibacter rhizosphaerae</name>
    <dbReference type="NCBI Taxonomy" id="598652"/>
    <lineage>
        <taxon>Bacteria</taxon>
        <taxon>Bacillati</taxon>
        <taxon>Actinomycetota</taxon>
        <taxon>Actinomycetes</taxon>
        <taxon>Motilibacterales</taxon>
        <taxon>Motilibacteraceae</taxon>
        <taxon>Motilibacter</taxon>
    </lineage>
</organism>
<feature type="compositionally biased region" description="Low complexity" evidence="1">
    <location>
        <begin position="818"/>
        <end position="860"/>
    </location>
</feature>
<accession>A0A4Q7NW21</accession>
<dbReference type="SUPFAM" id="SSF53850">
    <property type="entry name" value="Periplasmic binding protein-like II"/>
    <property type="match status" value="1"/>
</dbReference>
<evidence type="ECO:0000313" key="4">
    <source>
        <dbReference type="EMBL" id="RZS91200.1"/>
    </source>
</evidence>
<name>A0A4Q7NW21_9ACTN</name>
<proteinExistence type="predicted"/>
<dbReference type="AlphaFoldDB" id="A0A4Q7NW21"/>
<feature type="compositionally biased region" description="Low complexity" evidence="1">
    <location>
        <begin position="772"/>
        <end position="811"/>
    </location>
</feature>
<evidence type="ECO:0000256" key="2">
    <source>
        <dbReference type="SAM" id="Phobius"/>
    </source>
</evidence>
<evidence type="ECO:0008006" key="6">
    <source>
        <dbReference type="Google" id="ProtNLM"/>
    </source>
</evidence>
<feature type="compositionally biased region" description="Polar residues" evidence="1">
    <location>
        <begin position="889"/>
        <end position="913"/>
    </location>
</feature>
<keyword evidence="3" id="KW-0732">Signal</keyword>
<keyword evidence="2" id="KW-1133">Transmembrane helix</keyword>
<evidence type="ECO:0000313" key="5">
    <source>
        <dbReference type="Proteomes" id="UP000293638"/>
    </source>
</evidence>
<gene>
    <name evidence="4" type="ORF">EV189_0434</name>
</gene>
<feature type="signal peptide" evidence="3">
    <location>
        <begin position="1"/>
        <end position="33"/>
    </location>
</feature>
<feature type="region of interest" description="Disordered" evidence="1">
    <location>
        <begin position="756"/>
        <end position="913"/>
    </location>
</feature>
<keyword evidence="2" id="KW-0472">Membrane</keyword>
<dbReference type="OrthoDB" id="5107506at2"/>